<proteinExistence type="predicted"/>
<dbReference type="InterPro" id="IPR052200">
    <property type="entry name" value="Protoporphyrinogen_IX_DH"/>
</dbReference>
<dbReference type="AlphaFoldDB" id="A0A4Q0IBU9"/>
<dbReference type="Proteomes" id="UP000289166">
    <property type="component" value="Unassembled WGS sequence"/>
</dbReference>
<dbReference type="PANTHER" id="PTHR38030:SF2">
    <property type="entry name" value="PROTOPORPHYRINOGEN IX DEHYDROGENASE [QUINONE]"/>
    <property type="match status" value="1"/>
</dbReference>
<dbReference type="PANTHER" id="PTHR38030">
    <property type="entry name" value="PROTOPORPHYRINOGEN IX DEHYDROGENASE [MENAQUINONE]"/>
    <property type="match status" value="1"/>
</dbReference>
<sequence length="148" mass="16698">MKTAILYESWHHGNTKKLCDAIKKEYDVILLNVKEDDITLEEYDLIGIASGIAYSKFYKEIEQVAKEKMPEGKNVFLMYTCGKPGQDFAKSIKSTLASKKCNVLGTYCCKGYDTYGPLKLIGGINKENPTEDEIQGAVRFYSEMISKL</sequence>
<feature type="domain" description="Flavodoxin" evidence="1">
    <location>
        <begin position="5"/>
        <end position="67"/>
    </location>
</feature>
<organism evidence="2 3">
    <name type="scientific">Acetivibrio mesophilus</name>
    <dbReference type="NCBI Taxonomy" id="2487273"/>
    <lineage>
        <taxon>Bacteria</taxon>
        <taxon>Bacillati</taxon>
        <taxon>Bacillota</taxon>
        <taxon>Clostridia</taxon>
        <taxon>Eubacteriales</taxon>
        <taxon>Oscillospiraceae</taxon>
        <taxon>Acetivibrio</taxon>
    </lineage>
</organism>
<dbReference type="RefSeq" id="WP_069194664.1">
    <property type="nucleotide sequence ID" value="NZ_RLII01000001.1"/>
</dbReference>
<protein>
    <submittedName>
        <fullName evidence="2">Flavodoxin</fullName>
    </submittedName>
</protein>
<dbReference type="EMBL" id="RLII01000001">
    <property type="protein sequence ID" value="RXE60582.1"/>
    <property type="molecule type" value="Genomic_DNA"/>
</dbReference>
<evidence type="ECO:0000313" key="3">
    <source>
        <dbReference type="Proteomes" id="UP000289166"/>
    </source>
</evidence>
<keyword evidence="3" id="KW-1185">Reference proteome</keyword>
<dbReference type="InterPro" id="IPR029039">
    <property type="entry name" value="Flavoprotein-like_sf"/>
</dbReference>
<name>A0A4Q0IBU9_9FIRM</name>
<evidence type="ECO:0000259" key="1">
    <source>
        <dbReference type="Pfam" id="PF12724"/>
    </source>
</evidence>
<gene>
    <name evidence="2" type="ORF">EFD62_01225</name>
</gene>
<dbReference type="GO" id="GO:0010181">
    <property type="term" value="F:FMN binding"/>
    <property type="evidence" value="ECO:0007669"/>
    <property type="project" value="TreeGrafter"/>
</dbReference>
<accession>A0A4Q0IBU9</accession>
<dbReference type="Pfam" id="PF12724">
    <property type="entry name" value="Flavodoxin_5"/>
    <property type="match status" value="1"/>
</dbReference>
<comment type="caution">
    <text evidence="2">The sequence shown here is derived from an EMBL/GenBank/DDBJ whole genome shotgun (WGS) entry which is preliminary data.</text>
</comment>
<dbReference type="OrthoDB" id="4564047at2"/>
<dbReference type="Gene3D" id="3.40.50.360">
    <property type="match status" value="1"/>
</dbReference>
<evidence type="ECO:0000313" key="2">
    <source>
        <dbReference type="EMBL" id="RXE60582.1"/>
    </source>
</evidence>
<dbReference type="GO" id="GO:0070819">
    <property type="term" value="F:menaquinone-dependent protoporphyrinogen oxidase activity"/>
    <property type="evidence" value="ECO:0007669"/>
    <property type="project" value="TreeGrafter"/>
</dbReference>
<dbReference type="SUPFAM" id="SSF52218">
    <property type="entry name" value="Flavoproteins"/>
    <property type="match status" value="1"/>
</dbReference>
<dbReference type="GO" id="GO:0006783">
    <property type="term" value="P:heme biosynthetic process"/>
    <property type="evidence" value="ECO:0007669"/>
    <property type="project" value="TreeGrafter"/>
</dbReference>
<reference evidence="3" key="1">
    <citation type="submission" date="2018-11" db="EMBL/GenBank/DDBJ databases">
        <title>Genome sequencing of a novel mesophilic and cellulolytic organism within the genus Hungateiclostridium.</title>
        <authorList>
            <person name="Rettenmaier R."/>
            <person name="Liebl W."/>
            <person name="Zverlov V."/>
        </authorList>
    </citation>
    <scope>NUCLEOTIDE SEQUENCE [LARGE SCALE GENOMIC DNA]</scope>
    <source>
        <strain evidence="3">N2K1</strain>
    </source>
</reference>
<dbReference type="InterPro" id="IPR026816">
    <property type="entry name" value="Flavodoxin_dom"/>
</dbReference>